<protein>
    <submittedName>
        <fullName evidence="3">Transcriptional regulator</fullName>
    </submittedName>
</protein>
<keyword evidence="1" id="KW-0802">TPR repeat</keyword>
<dbReference type="Pfam" id="PF13181">
    <property type="entry name" value="TPR_8"/>
    <property type="match status" value="1"/>
</dbReference>
<organism evidence="3 4">
    <name type="scientific">Planococcus halotolerans</name>
    <dbReference type="NCBI Taxonomy" id="2233542"/>
    <lineage>
        <taxon>Bacteria</taxon>
        <taxon>Bacillati</taxon>
        <taxon>Bacillota</taxon>
        <taxon>Bacilli</taxon>
        <taxon>Bacillales</taxon>
        <taxon>Caryophanaceae</taxon>
        <taxon>Planococcus</taxon>
    </lineage>
</organism>
<dbReference type="AlphaFoldDB" id="A0A365L276"/>
<comment type="caution">
    <text evidence="3">The sequence shown here is derived from an EMBL/GenBank/DDBJ whole genome shotgun (WGS) entry which is preliminary data.</text>
</comment>
<dbReference type="PROSITE" id="PS50005">
    <property type="entry name" value="TPR"/>
    <property type="match status" value="1"/>
</dbReference>
<gene>
    <name evidence="3" type="ORF">DP120_07990</name>
</gene>
<sequence>MDTGMRLKYHRMKKRISLEDLASGILLPKELKKIESGLKEPGLKELEALCKKLAIPLAPKDNPVGKVLVKNLKTLLLHPQNKAKVMEQYADIHDHPLLHSDEETELEYCIQQIRFFIVTGDLDSAEEKLKDIERFKEFMNQEQFYLYHKYIGNYHYILNEFNLALKTYLLAEKISPTTLTPSEFADLYYSIGISSTQCWEISLANKYSEMALRIYQQEFVPKRIVECHLNLAINERRIGNFRKAKEHFKHALTISNKLDNEPLKFDTEYNYGHFYFQFQNFELALEHLQKAMQYKPYEYTSDILLGYCLMIKCYIELNKWDDAKDILEKGHAAINEKNLSLSSPSNETFKEIYIEFMCLSYFLNNEIKKFEEELLENLVPILESHNKNFELGFYLTLLGNTYIKQSDFLKATTAFKKSNQSFRNLLTIKEEWKES</sequence>
<evidence type="ECO:0000256" key="1">
    <source>
        <dbReference type="PROSITE-ProRule" id="PRU00339"/>
    </source>
</evidence>
<dbReference type="CDD" id="cd00093">
    <property type="entry name" value="HTH_XRE"/>
    <property type="match status" value="1"/>
</dbReference>
<dbReference type="EMBL" id="QLZR01000002">
    <property type="protein sequence ID" value="RAZ79538.1"/>
    <property type="molecule type" value="Genomic_DNA"/>
</dbReference>
<dbReference type="InterPro" id="IPR001387">
    <property type="entry name" value="Cro/C1-type_HTH"/>
</dbReference>
<reference evidence="3 4" key="1">
    <citation type="submission" date="2018-06" db="EMBL/GenBank/DDBJ databases">
        <title>The draft genome sequences of strains SCU63 and S1.</title>
        <authorList>
            <person name="Gan L."/>
        </authorList>
    </citation>
    <scope>NUCLEOTIDE SEQUENCE [LARGE SCALE GENOMIC DNA]</scope>
    <source>
        <strain evidence="3 4">SCU63</strain>
    </source>
</reference>
<dbReference type="SMART" id="SM00028">
    <property type="entry name" value="TPR"/>
    <property type="match status" value="5"/>
</dbReference>
<accession>A0A365L276</accession>
<evidence type="ECO:0000313" key="3">
    <source>
        <dbReference type="EMBL" id="RAZ79538.1"/>
    </source>
</evidence>
<evidence type="ECO:0000259" key="2">
    <source>
        <dbReference type="PROSITE" id="PS50943"/>
    </source>
</evidence>
<dbReference type="GO" id="GO:0003677">
    <property type="term" value="F:DNA binding"/>
    <property type="evidence" value="ECO:0007669"/>
    <property type="project" value="InterPro"/>
</dbReference>
<evidence type="ECO:0000313" key="4">
    <source>
        <dbReference type="Proteomes" id="UP000251002"/>
    </source>
</evidence>
<proteinExistence type="predicted"/>
<feature type="domain" description="HTH cro/C1-type" evidence="2">
    <location>
        <begin position="7"/>
        <end position="60"/>
    </location>
</feature>
<dbReference type="InterPro" id="IPR019734">
    <property type="entry name" value="TPR_rpt"/>
</dbReference>
<dbReference type="InterPro" id="IPR011990">
    <property type="entry name" value="TPR-like_helical_dom_sf"/>
</dbReference>
<dbReference type="SUPFAM" id="SSF48452">
    <property type="entry name" value="TPR-like"/>
    <property type="match status" value="1"/>
</dbReference>
<dbReference type="PROSITE" id="PS50943">
    <property type="entry name" value="HTH_CROC1"/>
    <property type="match status" value="1"/>
</dbReference>
<feature type="repeat" description="TPR" evidence="1">
    <location>
        <begin position="265"/>
        <end position="298"/>
    </location>
</feature>
<dbReference type="Proteomes" id="UP000251002">
    <property type="component" value="Unassembled WGS sequence"/>
</dbReference>
<dbReference type="InterPro" id="IPR010982">
    <property type="entry name" value="Lambda_DNA-bd_dom_sf"/>
</dbReference>
<dbReference type="SUPFAM" id="SSF47413">
    <property type="entry name" value="lambda repressor-like DNA-binding domains"/>
    <property type="match status" value="1"/>
</dbReference>
<dbReference type="Gene3D" id="1.25.40.10">
    <property type="entry name" value="Tetratricopeptide repeat domain"/>
    <property type="match status" value="2"/>
</dbReference>
<name>A0A365L276_9BACL</name>
<keyword evidence="4" id="KW-1185">Reference proteome</keyword>